<feature type="domain" description="GerMN" evidence="1">
    <location>
        <begin position="341"/>
        <end position="432"/>
    </location>
</feature>
<evidence type="ECO:0000313" key="3">
    <source>
        <dbReference type="Proteomes" id="UP001519342"/>
    </source>
</evidence>
<dbReference type="RefSeq" id="WP_209512286.1">
    <property type="nucleotide sequence ID" value="NZ_JAGGKS010000007.1"/>
</dbReference>
<dbReference type="InterPro" id="IPR019606">
    <property type="entry name" value="GerMN"/>
</dbReference>
<dbReference type="SMART" id="SM00909">
    <property type="entry name" value="Germane"/>
    <property type="match status" value="1"/>
</dbReference>
<dbReference type="Pfam" id="PF10646">
    <property type="entry name" value="Germane"/>
    <property type="match status" value="1"/>
</dbReference>
<keyword evidence="3" id="KW-1185">Reference proteome</keyword>
<evidence type="ECO:0000259" key="1">
    <source>
        <dbReference type="SMART" id="SM00909"/>
    </source>
</evidence>
<reference evidence="2 3" key="1">
    <citation type="submission" date="2021-03" db="EMBL/GenBank/DDBJ databases">
        <title>Genomic Encyclopedia of Type Strains, Phase IV (KMG-IV): sequencing the most valuable type-strain genomes for metagenomic binning, comparative biology and taxonomic classification.</title>
        <authorList>
            <person name="Goeker M."/>
        </authorList>
    </citation>
    <scope>NUCLEOTIDE SEQUENCE [LARGE SCALE GENOMIC DNA]</scope>
    <source>
        <strain evidence="2 3">DSM 24004</strain>
    </source>
</reference>
<accession>A0ABS4GGP5</accession>
<sequence>MRVLLNSILIILIGFLSSTYSLKLSPIDYKGSIEIETPKDTSTLNLNIENNNKILLNPESIVIKHISQEVEIIKNYNNNIFTASIYQDDKLMRDNINDLELVSITPSDTEFTITKDNPMITTMDISQKNLDLDDGTYKIIFSSNLINNLDNSSISIQVTYDTGGSYVSALNSALPNTKGLTLYFTTENRDILIPVTRFVVEDKSLTRMAIEQLQNGPTNINMKTVVGDVSNCTYNNGNILIDLPSSYLQYNNSSTEGLLSYQAFIKSIFAVDRYWPIYNISFTVDRKEIENYFYGINNLKNLPNEENNYLIYLAYKINDRYYLFDSKVDMKKSGITDNDMLEIKAQKLFDVYSNTDLSYARSPVPKNIKLQNTKIEGSTLILDFNDEFLNSYKGKNDLRSMMVESLIYTFTTIPTIDSLKITVNSKPLTNFIKDKDLSGILIPPEFINPETVY</sequence>
<evidence type="ECO:0000313" key="2">
    <source>
        <dbReference type="EMBL" id="MBP1926550.1"/>
    </source>
</evidence>
<gene>
    <name evidence="2" type="ORF">J2Z76_002419</name>
</gene>
<organism evidence="2 3">
    <name type="scientific">Sedimentibacter acidaminivorans</name>
    <dbReference type="NCBI Taxonomy" id="913099"/>
    <lineage>
        <taxon>Bacteria</taxon>
        <taxon>Bacillati</taxon>
        <taxon>Bacillota</taxon>
        <taxon>Tissierellia</taxon>
        <taxon>Sedimentibacter</taxon>
    </lineage>
</organism>
<proteinExistence type="predicted"/>
<dbReference type="Proteomes" id="UP001519342">
    <property type="component" value="Unassembled WGS sequence"/>
</dbReference>
<name>A0ABS4GGP5_9FIRM</name>
<comment type="caution">
    <text evidence="2">The sequence shown here is derived from an EMBL/GenBank/DDBJ whole genome shotgun (WGS) entry which is preliminary data.</text>
</comment>
<protein>
    <submittedName>
        <fullName evidence="2">Spore germination protein GerM</fullName>
    </submittedName>
</protein>
<dbReference type="EMBL" id="JAGGKS010000007">
    <property type="protein sequence ID" value="MBP1926550.1"/>
    <property type="molecule type" value="Genomic_DNA"/>
</dbReference>